<dbReference type="PRINTS" id="PR00120">
    <property type="entry name" value="HATPASE"/>
</dbReference>
<dbReference type="Pfam" id="PF00122">
    <property type="entry name" value="E1-E2_ATPase"/>
    <property type="match status" value="1"/>
</dbReference>
<name>C4V4W9_9FIRM</name>
<dbReference type="InterPro" id="IPR001757">
    <property type="entry name" value="P_typ_ATPase"/>
</dbReference>
<evidence type="ECO:0000256" key="9">
    <source>
        <dbReference type="ARBA" id="ARBA00023136"/>
    </source>
</evidence>
<evidence type="ECO:0000256" key="8">
    <source>
        <dbReference type="ARBA" id="ARBA00022989"/>
    </source>
</evidence>
<keyword evidence="2 10" id="KW-0812">Transmembrane</keyword>
<evidence type="ECO:0000256" key="3">
    <source>
        <dbReference type="ARBA" id="ARBA00022723"/>
    </source>
</evidence>
<dbReference type="Gene3D" id="3.40.50.1000">
    <property type="entry name" value="HAD superfamily/HAD-like"/>
    <property type="match status" value="1"/>
</dbReference>
<dbReference type="RefSeq" id="WP_006690297.1">
    <property type="nucleotide sequence ID" value="NZ_GG694006.1"/>
</dbReference>
<keyword evidence="5" id="KW-0067">ATP-binding</keyword>
<dbReference type="STRING" id="638302.HMPREF0908_1563"/>
<feature type="transmembrane region" description="Helical" evidence="10">
    <location>
        <begin position="817"/>
        <end position="837"/>
    </location>
</feature>
<dbReference type="InterPro" id="IPR018303">
    <property type="entry name" value="ATPase_P-typ_P_site"/>
</dbReference>
<dbReference type="Pfam" id="PF00702">
    <property type="entry name" value="Hydrolase"/>
    <property type="match status" value="1"/>
</dbReference>
<evidence type="ECO:0000256" key="1">
    <source>
        <dbReference type="ARBA" id="ARBA00004141"/>
    </source>
</evidence>
<evidence type="ECO:0000313" key="12">
    <source>
        <dbReference type="EMBL" id="EEQ48017.1"/>
    </source>
</evidence>
<dbReference type="SUPFAM" id="SSF81653">
    <property type="entry name" value="Calcium ATPase, transduction domain A"/>
    <property type="match status" value="1"/>
</dbReference>
<dbReference type="Gene3D" id="2.70.150.10">
    <property type="entry name" value="Calcium-transporting ATPase, cytoplasmic transduction domain A"/>
    <property type="match status" value="1"/>
</dbReference>
<dbReference type="InterPro" id="IPR023298">
    <property type="entry name" value="ATPase_P-typ_TM_dom_sf"/>
</dbReference>
<dbReference type="NCBIfam" id="TIGR01494">
    <property type="entry name" value="ATPase_P-type"/>
    <property type="match status" value="1"/>
</dbReference>
<dbReference type="SFLD" id="SFLDF00027">
    <property type="entry name" value="p-type_atpase"/>
    <property type="match status" value="1"/>
</dbReference>
<reference evidence="12 13" key="1">
    <citation type="submission" date="2009-04" db="EMBL/GenBank/DDBJ databases">
        <authorList>
            <person name="Qin X."/>
            <person name="Bachman B."/>
            <person name="Battles P."/>
            <person name="Bell A."/>
            <person name="Bess C."/>
            <person name="Bickham C."/>
            <person name="Chaboub L."/>
            <person name="Chen D."/>
            <person name="Coyle M."/>
            <person name="Deiros D.R."/>
            <person name="Dinh H."/>
            <person name="Forbes L."/>
            <person name="Fowler G."/>
            <person name="Francisco L."/>
            <person name="Fu Q."/>
            <person name="Gubbala S."/>
            <person name="Hale W."/>
            <person name="Han Y."/>
            <person name="Hemphill L."/>
            <person name="Highlander S.K."/>
            <person name="Hirani K."/>
            <person name="Hogues M."/>
            <person name="Jackson L."/>
            <person name="Jakkamsetti A."/>
            <person name="Javaid M."/>
            <person name="Jiang H."/>
            <person name="Korchina V."/>
            <person name="Kovar C."/>
            <person name="Lara F."/>
            <person name="Lee S."/>
            <person name="Mata R."/>
            <person name="Mathew T."/>
            <person name="Moen C."/>
            <person name="Morales K."/>
            <person name="Munidasa M."/>
            <person name="Nazareth L."/>
            <person name="Ngo R."/>
            <person name="Nguyen L."/>
            <person name="Okwuonu G."/>
            <person name="Ongeri F."/>
            <person name="Patil S."/>
            <person name="Petrosino J."/>
            <person name="Pham C."/>
            <person name="Pham P."/>
            <person name="Pu L.-L."/>
            <person name="Puazo M."/>
            <person name="Raj R."/>
            <person name="Reid J."/>
            <person name="Rouhana J."/>
            <person name="Saada N."/>
            <person name="Shang Y."/>
            <person name="Simmons D."/>
            <person name="Thornton R."/>
            <person name="Warren J."/>
            <person name="Weissenberger G."/>
            <person name="Zhang J."/>
            <person name="Zhang L."/>
            <person name="Zhou C."/>
            <person name="Zhu D."/>
            <person name="Muzny D."/>
            <person name="Worley K."/>
            <person name="Gibbs R."/>
        </authorList>
    </citation>
    <scope>NUCLEOTIDE SEQUENCE [LARGE SCALE GENOMIC DNA]</scope>
    <source>
        <strain evidence="12 13">ATCC 43531</strain>
    </source>
</reference>
<feature type="transmembrane region" description="Helical" evidence="10">
    <location>
        <begin position="786"/>
        <end position="810"/>
    </location>
</feature>
<dbReference type="Gene3D" id="3.40.1110.10">
    <property type="entry name" value="Calcium-transporting ATPase, cytoplasmic domain N"/>
    <property type="match status" value="1"/>
</dbReference>
<dbReference type="EMBL" id="ACLA01000022">
    <property type="protein sequence ID" value="EEQ48017.1"/>
    <property type="molecule type" value="Genomic_DNA"/>
</dbReference>
<dbReference type="InterPro" id="IPR023299">
    <property type="entry name" value="ATPase_P-typ_cyto_dom_N"/>
</dbReference>
<dbReference type="InterPro" id="IPR036412">
    <property type="entry name" value="HAD-like_sf"/>
</dbReference>
<evidence type="ECO:0000256" key="6">
    <source>
        <dbReference type="ARBA" id="ARBA00022842"/>
    </source>
</evidence>
<evidence type="ECO:0000313" key="13">
    <source>
        <dbReference type="Proteomes" id="UP000005309"/>
    </source>
</evidence>
<feature type="transmembrane region" description="Helical" evidence="10">
    <location>
        <begin position="238"/>
        <end position="257"/>
    </location>
</feature>
<evidence type="ECO:0000256" key="4">
    <source>
        <dbReference type="ARBA" id="ARBA00022741"/>
    </source>
</evidence>
<dbReference type="GO" id="GO:0005388">
    <property type="term" value="F:P-type calcium transporter activity"/>
    <property type="evidence" value="ECO:0007669"/>
    <property type="project" value="TreeGrafter"/>
</dbReference>
<keyword evidence="8 10" id="KW-1133">Transmembrane helix</keyword>
<dbReference type="GO" id="GO:0005524">
    <property type="term" value="F:ATP binding"/>
    <property type="evidence" value="ECO:0007669"/>
    <property type="project" value="UniProtKB-KW"/>
</dbReference>
<proteinExistence type="predicted"/>
<comment type="caution">
    <text evidence="12">The sequence shown here is derived from an EMBL/GenBank/DDBJ whole genome shotgun (WGS) entry which is preliminary data.</text>
</comment>
<feature type="transmembrane region" description="Helical" evidence="10">
    <location>
        <begin position="743"/>
        <end position="766"/>
    </location>
</feature>
<dbReference type="Proteomes" id="UP000005309">
    <property type="component" value="Unassembled WGS sequence"/>
</dbReference>
<dbReference type="SMART" id="SM00831">
    <property type="entry name" value="Cation_ATPase_N"/>
    <property type="match status" value="1"/>
</dbReference>
<keyword evidence="6" id="KW-0460">Magnesium</keyword>
<keyword evidence="4" id="KW-0547">Nucleotide-binding</keyword>
<dbReference type="GO" id="GO:0046872">
    <property type="term" value="F:metal ion binding"/>
    <property type="evidence" value="ECO:0007669"/>
    <property type="project" value="UniProtKB-KW"/>
</dbReference>
<dbReference type="InterPro" id="IPR004014">
    <property type="entry name" value="ATPase_P-typ_cation-transptr_N"/>
</dbReference>
<dbReference type="InterPro" id="IPR008250">
    <property type="entry name" value="ATPase_P-typ_transduc_dom_A_sf"/>
</dbReference>
<keyword evidence="12" id="KW-0378">Hydrolase</keyword>
<dbReference type="Gene3D" id="1.20.1110.10">
    <property type="entry name" value="Calcium-transporting ATPase, transmembrane domain"/>
    <property type="match status" value="1"/>
</dbReference>
<keyword evidence="7" id="KW-1278">Translocase</keyword>
<evidence type="ECO:0000256" key="2">
    <source>
        <dbReference type="ARBA" id="ARBA00022692"/>
    </source>
</evidence>
<accession>C4V4W9</accession>
<keyword evidence="13" id="KW-1185">Reference proteome</keyword>
<dbReference type="AlphaFoldDB" id="C4V4W9"/>
<dbReference type="InterPro" id="IPR023214">
    <property type="entry name" value="HAD_sf"/>
</dbReference>
<gene>
    <name evidence="12" type="primary">aca4</name>
    <name evidence="12" type="ORF">HMPREF0908_1563</name>
</gene>
<dbReference type="Pfam" id="PF00690">
    <property type="entry name" value="Cation_ATPase_N"/>
    <property type="match status" value="1"/>
</dbReference>
<comment type="subcellular location">
    <subcellularLocation>
        <location evidence="1">Membrane</location>
        <topology evidence="1">Multi-pass membrane protein</topology>
    </subcellularLocation>
</comment>
<organism evidence="12 13">
    <name type="scientific">Selenomonas flueggei ATCC 43531</name>
    <dbReference type="NCBI Taxonomy" id="638302"/>
    <lineage>
        <taxon>Bacteria</taxon>
        <taxon>Bacillati</taxon>
        <taxon>Bacillota</taxon>
        <taxon>Negativicutes</taxon>
        <taxon>Selenomonadales</taxon>
        <taxon>Selenomonadaceae</taxon>
        <taxon>Selenomonas</taxon>
    </lineage>
</organism>
<dbReference type="OrthoDB" id="9760802at2"/>
<feature type="transmembrane region" description="Helical" evidence="10">
    <location>
        <begin position="43"/>
        <end position="63"/>
    </location>
</feature>
<dbReference type="InterPro" id="IPR059000">
    <property type="entry name" value="ATPase_P-type_domA"/>
</dbReference>
<dbReference type="PANTHER" id="PTHR24093">
    <property type="entry name" value="CATION TRANSPORTING ATPASE"/>
    <property type="match status" value="1"/>
</dbReference>
<dbReference type="SUPFAM" id="SSF81665">
    <property type="entry name" value="Calcium ATPase, transmembrane domain M"/>
    <property type="match status" value="1"/>
</dbReference>
<evidence type="ECO:0000259" key="11">
    <source>
        <dbReference type="SMART" id="SM00831"/>
    </source>
</evidence>
<dbReference type="SFLD" id="SFLDG00002">
    <property type="entry name" value="C1.7:_P-type_atpase_like"/>
    <property type="match status" value="1"/>
</dbReference>
<dbReference type="SFLD" id="SFLDS00003">
    <property type="entry name" value="Haloacid_Dehalogenase"/>
    <property type="match status" value="1"/>
</dbReference>
<dbReference type="GO" id="GO:0016887">
    <property type="term" value="F:ATP hydrolysis activity"/>
    <property type="evidence" value="ECO:0007669"/>
    <property type="project" value="InterPro"/>
</dbReference>
<feature type="transmembrane region" description="Helical" evidence="10">
    <location>
        <begin position="277"/>
        <end position="304"/>
    </location>
</feature>
<feature type="transmembrane region" description="Helical" evidence="10">
    <location>
        <begin position="704"/>
        <end position="722"/>
    </location>
</feature>
<dbReference type="HOGENOM" id="CLU_002360_9_0_9"/>
<dbReference type="PRINTS" id="PR00119">
    <property type="entry name" value="CATATPASE"/>
</dbReference>
<keyword evidence="9 10" id="KW-0472">Membrane</keyword>
<dbReference type="SUPFAM" id="SSF56784">
    <property type="entry name" value="HAD-like"/>
    <property type="match status" value="1"/>
</dbReference>
<protein>
    <submittedName>
        <fullName evidence="12">Putative calcium-translocating P-type ATPase, PMCA-type</fullName>
        <ecNumber evidence="12">3.6.3.8</ecNumber>
    </submittedName>
</protein>
<dbReference type="GO" id="GO:0005886">
    <property type="term" value="C:plasma membrane"/>
    <property type="evidence" value="ECO:0007669"/>
    <property type="project" value="TreeGrafter"/>
</dbReference>
<keyword evidence="3" id="KW-0479">Metal-binding</keyword>
<dbReference type="Pfam" id="PF00689">
    <property type="entry name" value="Cation_ATPase_C"/>
    <property type="match status" value="1"/>
</dbReference>
<dbReference type="EC" id="3.6.3.8" evidence="12"/>
<dbReference type="PROSITE" id="PS00154">
    <property type="entry name" value="ATPASE_E1_E2"/>
    <property type="match status" value="1"/>
</dbReference>
<dbReference type="eggNOG" id="COG0474">
    <property type="taxonomic scope" value="Bacteria"/>
</dbReference>
<sequence>MTHRGLTTAEAEASRRIHGANVLPEPARLTFGQAFLETFLDPMIRILLVMVALMVAMYFVGYAEIYEPVGTIVTVLIVATVTARTSLTSDGEYHALRARTTKDRAKLRRDGGLHVLPVDEIVVGDLVILQGGDKIPADGVLIAGDLRVSNAALNGETEECHKCADAAAAFPEKTTGDTFVDGTTLFRGSVVFDGEGVLKVCRVGTATVMGQMASEMQGREPTSPLQVKLAKLADQISAFGYISGIVIVALYMMFFALRAGGIESYILLGWGQILVDVIEAVSLAILIIVCAVPEGLPLMISIVLMQNTSRMLSRGVLVRRAVGIETAGALNILFSDKTGTITGGRLSVVEFFTADGAVYGTDFLAGETALAEQLRLAIGRNTASMYDESGTVVGGNPTDQAVMYALGEKYYRALQADENARTGQRQTFNSVNKFSQAELPARGVVVYKGAPEVLLARAQYALNAAGNVVPYDAGALTETINAYAARAMRVLAFGYSASAFCTNEVNADTVLIGFAAIRDDVRPEARAAIAEVQAAGIQVVMVTGDRRETAVAIARDAGLLRADGELVLTSSDLAQMDDAAVQRVLPQLRVIARALPTDKSRIVRLAQQMNLVVGMTGDGVNDSPALRRADVGFAMGSGTEAARDAGDIVILDDNFRSIKDAILYGRTIYNNILKFCRFQLVINIAAVVVSALAPFFGIMEPLRVTHLLFINLVMDSLGAIMLGNEPAHESYMHEKPRRRDASIISPAMAAQILWMGTWLVLLSFAFLTQPIFAACFAGQAEQYTAYFLLFVLASLMNGFNVRSGGFGIFLDLGANPGFLRVWGGVVLIMAAIINAPLLPHEVGAWIGAMFSCTPIHAGGWVLAFLLAATMLPVDLLRKAMMVRGLR</sequence>
<feature type="transmembrane region" description="Helical" evidence="10">
    <location>
        <begin position="680"/>
        <end position="698"/>
    </location>
</feature>
<dbReference type="SUPFAM" id="SSF81660">
    <property type="entry name" value="Metal cation-transporting ATPase, ATP-binding domain N"/>
    <property type="match status" value="1"/>
</dbReference>
<feature type="domain" description="Cation-transporting P-type ATPase N-terminal" evidence="11">
    <location>
        <begin position="2"/>
        <end position="59"/>
    </location>
</feature>
<dbReference type="InterPro" id="IPR006068">
    <property type="entry name" value="ATPase_P-typ_cation-transptr_C"/>
</dbReference>
<evidence type="ECO:0000256" key="7">
    <source>
        <dbReference type="ARBA" id="ARBA00022967"/>
    </source>
</evidence>
<dbReference type="InterPro" id="IPR044492">
    <property type="entry name" value="P_typ_ATPase_HD_dom"/>
</dbReference>
<evidence type="ECO:0000256" key="5">
    <source>
        <dbReference type="ARBA" id="ARBA00022840"/>
    </source>
</evidence>
<feature type="transmembrane region" description="Helical" evidence="10">
    <location>
        <begin position="857"/>
        <end position="876"/>
    </location>
</feature>
<evidence type="ECO:0000256" key="10">
    <source>
        <dbReference type="SAM" id="Phobius"/>
    </source>
</evidence>
<dbReference type="PANTHER" id="PTHR24093:SF477">
    <property type="entry name" value="CALCIUM-TRANSPORTING ATPASE"/>
    <property type="match status" value="1"/>
</dbReference>